<name>A0A418XVI9_9GAMM</name>
<proteinExistence type="predicted"/>
<evidence type="ECO:0000256" key="1">
    <source>
        <dbReference type="ARBA" id="ARBA00022452"/>
    </source>
</evidence>
<dbReference type="InterPro" id="IPR013686">
    <property type="entry name" value="Polypept-transport_assoc_ShlB"/>
</dbReference>
<dbReference type="Pfam" id="PF08479">
    <property type="entry name" value="POTRA_2"/>
    <property type="match status" value="1"/>
</dbReference>
<evidence type="ECO:0000259" key="6">
    <source>
        <dbReference type="Pfam" id="PF08479"/>
    </source>
</evidence>
<dbReference type="InterPro" id="IPR005565">
    <property type="entry name" value="Hemolysn_activator_HlyB_C"/>
</dbReference>
<keyword evidence="1" id="KW-1134">Transmembrane beta strand</keyword>
<sequence length="563" mass="61618">MLGEASLFRGGIRAACLLVSMGVALAYAAPTAQQRMFDRLQEQERQRQQQQLDDMQVPGEDSPMQIPLPDAPADPGRCFSIDTITLKTLDGEASPFGAGLVETAQQPQGSCMTLQDIRTLQAVLSNTLIDRGFITSRVLIPEQDVASGSLVLLVVPGRVEGFDAVGMSTRLLEWAVPARAGDLLNLRDLEHAVESLARLPHLDAKMDLAPGEEQGGTVILGQAQWPRRYRGTLVIDEEHYGDSTHGTAQAGFDWGNVTGVPDRLSLSLNTDLDTEFSDQAWGAGLSYDISYGYWNLAMSYNRQEYKNTIDGVFQDFASSGATDTSRLELTRTLYRSNRARFSLSLLGAYSDTENLLEDAVIRVSSYHLRAWGGRANGKYLWGHTQLAGTFTVEQGRGAGPATRLPGDVSIADISHTRYQTFLTANRFIKPLYSALSVRLNGQYSDDVLFPSERFSVASSAAVRGYRDISLNGNSAMAGAVQLDVYPPITGPVSFTPYVAYDSGVVPGNHNETGFARIDSSTIGLRLGFRRLRLTTEVSWPMEQHSTEMTDSEYTLHASLYAEL</sequence>
<evidence type="ECO:0000313" key="9">
    <source>
        <dbReference type="Proteomes" id="UP000283734"/>
    </source>
</evidence>
<dbReference type="InterPro" id="IPR035251">
    <property type="entry name" value="ShlB_POTRA"/>
</dbReference>
<reference evidence="8 9" key="1">
    <citation type="submission" date="2018-09" db="EMBL/GenBank/DDBJ databases">
        <title>Alcanivorax profundi sp. nov., isolated from 1000 m-depth seawater of the Mariana Trench.</title>
        <authorList>
            <person name="Liu J."/>
        </authorList>
    </citation>
    <scope>NUCLEOTIDE SEQUENCE [LARGE SCALE GENOMIC DNA]</scope>
    <source>
        <strain evidence="8 9">MTEO17</strain>
    </source>
</reference>
<dbReference type="Gene3D" id="2.40.160.50">
    <property type="entry name" value="membrane protein fhac: a member of the omp85/tpsb transporter family"/>
    <property type="match status" value="1"/>
</dbReference>
<dbReference type="Gene3D" id="3.10.20.310">
    <property type="entry name" value="membrane protein fhac"/>
    <property type="match status" value="1"/>
</dbReference>
<keyword evidence="1" id="KW-0472">Membrane</keyword>
<dbReference type="GO" id="GO:0008320">
    <property type="term" value="F:protein transmembrane transporter activity"/>
    <property type="evidence" value="ECO:0007669"/>
    <property type="project" value="TreeGrafter"/>
</dbReference>
<keyword evidence="2" id="KW-0812">Transmembrane</keyword>
<dbReference type="PANTHER" id="PTHR34597">
    <property type="entry name" value="SLR1661 PROTEIN"/>
    <property type="match status" value="1"/>
</dbReference>
<dbReference type="AlphaFoldDB" id="A0A418XVI9"/>
<feature type="domain" description="Haemolysin activator HlyB C-terminal" evidence="5">
    <location>
        <begin position="216"/>
        <end position="526"/>
    </location>
</feature>
<feature type="region of interest" description="Disordered" evidence="4">
    <location>
        <begin position="42"/>
        <end position="73"/>
    </location>
</feature>
<dbReference type="GO" id="GO:0046819">
    <property type="term" value="P:protein secretion by the type V secretion system"/>
    <property type="evidence" value="ECO:0007669"/>
    <property type="project" value="TreeGrafter"/>
</dbReference>
<dbReference type="PANTHER" id="PTHR34597:SF3">
    <property type="entry name" value="OUTER MEMBRANE TRANSPORTER CDIB"/>
    <property type="match status" value="1"/>
</dbReference>
<keyword evidence="9" id="KW-1185">Reference proteome</keyword>
<evidence type="ECO:0000313" key="8">
    <source>
        <dbReference type="EMBL" id="RJG16733.1"/>
    </source>
</evidence>
<accession>A0A418XVI9</accession>
<feature type="domain" description="Polypeptide-transport-associated ShlB-type" evidence="6">
    <location>
        <begin position="102"/>
        <end position="157"/>
    </location>
</feature>
<dbReference type="InterPro" id="IPR027282">
    <property type="entry name" value="TPS"/>
</dbReference>
<evidence type="ECO:0000259" key="5">
    <source>
        <dbReference type="Pfam" id="PF03865"/>
    </source>
</evidence>
<dbReference type="GO" id="GO:0098046">
    <property type="term" value="C:type V protein secretion system complex"/>
    <property type="evidence" value="ECO:0007669"/>
    <property type="project" value="TreeGrafter"/>
</dbReference>
<dbReference type="Proteomes" id="UP000283734">
    <property type="component" value="Unassembled WGS sequence"/>
</dbReference>
<keyword evidence="3" id="KW-0998">Cell outer membrane</keyword>
<evidence type="ECO:0000256" key="3">
    <source>
        <dbReference type="ARBA" id="ARBA00023237"/>
    </source>
</evidence>
<dbReference type="InterPro" id="IPR051544">
    <property type="entry name" value="TPS_OM_transporter"/>
</dbReference>
<dbReference type="PIRSF" id="PIRSF029745">
    <property type="entry name" value="FhaC"/>
    <property type="match status" value="1"/>
</dbReference>
<dbReference type="EMBL" id="QYYA01000004">
    <property type="protein sequence ID" value="RJG16733.1"/>
    <property type="molecule type" value="Genomic_DNA"/>
</dbReference>
<dbReference type="OrthoDB" id="290122at2"/>
<evidence type="ECO:0000256" key="4">
    <source>
        <dbReference type="SAM" id="MobiDB-lite"/>
    </source>
</evidence>
<comment type="caution">
    <text evidence="8">The sequence shown here is derived from an EMBL/GenBank/DDBJ whole genome shotgun (WGS) entry which is preliminary data.</text>
</comment>
<dbReference type="RefSeq" id="WP_119918306.1">
    <property type="nucleotide sequence ID" value="NZ_QYYA01000004.1"/>
</dbReference>
<gene>
    <name evidence="8" type="ORF">D4A39_12980</name>
</gene>
<evidence type="ECO:0000256" key="2">
    <source>
        <dbReference type="ARBA" id="ARBA00022692"/>
    </source>
</evidence>
<dbReference type="Pfam" id="PF17287">
    <property type="entry name" value="POTRA_3"/>
    <property type="match status" value="1"/>
</dbReference>
<feature type="domain" description="ShlB POTRA" evidence="7">
    <location>
        <begin position="168"/>
        <end position="210"/>
    </location>
</feature>
<dbReference type="Pfam" id="PF03865">
    <property type="entry name" value="ShlB"/>
    <property type="match status" value="1"/>
</dbReference>
<protein>
    <submittedName>
        <fullName evidence="8">ShlB/FhaC/HecB family hemolysin secretion/activation protein</fullName>
    </submittedName>
</protein>
<organism evidence="8 9">
    <name type="scientific">Alcanivorax profundi</name>
    <dbReference type="NCBI Taxonomy" id="2338368"/>
    <lineage>
        <taxon>Bacteria</taxon>
        <taxon>Pseudomonadati</taxon>
        <taxon>Pseudomonadota</taxon>
        <taxon>Gammaproteobacteria</taxon>
        <taxon>Oceanospirillales</taxon>
        <taxon>Alcanivoracaceae</taxon>
        <taxon>Alcanivorax</taxon>
    </lineage>
</organism>
<evidence type="ECO:0000259" key="7">
    <source>
        <dbReference type="Pfam" id="PF17287"/>
    </source>
</evidence>